<evidence type="ECO:0000256" key="6">
    <source>
        <dbReference type="ARBA" id="ARBA00022438"/>
    </source>
</evidence>
<dbReference type="InterPro" id="IPR027268">
    <property type="entry name" value="Peptidase_M4/M1_CTD_sf"/>
</dbReference>
<dbReference type="PANTHER" id="PTHR11533:SF174">
    <property type="entry name" value="PUROMYCIN-SENSITIVE AMINOPEPTIDASE-RELATED"/>
    <property type="match status" value="1"/>
</dbReference>
<accession>A0A6N6M875</accession>
<feature type="signal peptide" evidence="12">
    <location>
        <begin position="1"/>
        <end position="19"/>
    </location>
</feature>
<dbReference type="GO" id="GO:0005737">
    <property type="term" value="C:cytoplasm"/>
    <property type="evidence" value="ECO:0007669"/>
    <property type="project" value="TreeGrafter"/>
</dbReference>
<evidence type="ECO:0000259" key="13">
    <source>
        <dbReference type="Pfam" id="PF01433"/>
    </source>
</evidence>
<evidence type="ECO:0000256" key="4">
    <source>
        <dbReference type="ARBA" id="ARBA00012564"/>
    </source>
</evidence>
<dbReference type="GO" id="GO:0042277">
    <property type="term" value="F:peptide binding"/>
    <property type="evidence" value="ECO:0007669"/>
    <property type="project" value="TreeGrafter"/>
</dbReference>
<dbReference type="InterPro" id="IPR014782">
    <property type="entry name" value="Peptidase_M1_dom"/>
</dbReference>
<dbReference type="AlphaFoldDB" id="A0A6N6M875"/>
<dbReference type="Proteomes" id="UP000435357">
    <property type="component" value="Unassembled WGS sequence"/>
</dbReference>
<dbReference type="EC" id="3.4.11.2" evidence="4"/>
<evidence type="ECO:0000256" key="1">
    <source>
        <dbReference type="ARBA" id="ARBA00000098"/>
    </source>
</evidence>
<keyword evidence="10" id="KW-0862">Zinc</keyword>
<keyword evidence="9" id="KW-0378">Hydrolase</keyword>
<evidence type="ECO:0000313" key="16">
    <source>
        <dbReference type="Proteomes" id="UP000435357"/>
    </source>
</evidence>
<sequence>MMKWINILFALCLFQSVTAQEWTCYLNDEKAQPRERLVDFKHIELDIEIMPYQHLVKGRATFDIEPLAIPTDSIWLDAPDISVLGVSSDQNDSIAFTQNREGIAIKLESPIQPGGMFKLYVDYSAHPQKGLYFVGWKDSADVRQIWTQGQGIDNRHWLPHFDYMAEKQTTELIVKFPKGYPLLSNGKLVSKKDDGDKTTWHYKMEKPHSSYLLMLAAGTYESDTITNARGLEISQWYYKGQEDMVPYTYKGTKEMTEVITDFMGVDYPWDRYSMVPTRNYLYGGMENTTATIFAETFVCDSLQYHDKNFVYVNAHEFAHQWFGDLVTSVSPEAHWIHEGFATFFHHYWLGEFFGKDEYYKQLDIYRSASFAASEKNIRPISHSGAGSARHYFKASIVIEMLRQELGEDAFRTTLTEFLKRYAHKTVSSEDFLRTVYDVTGKPMNWFWDQWVYRGGEPMVRAELTKKWGKSYLILEQTQPDSFGTFRLPMNMKFAVDGSDREMGIDFNARKDTVELSFDVKDVDYFILDNAHKLLMQEDKQQKEEQWLNQMLNDNHPMDVVQAMRNLELTDYDKELKKLFEKSEFDFVKIKLISMVSENKELVDDLLKLVKEESVEVRKAYVENCKVTNVGFLETQLIAPSYELRREALKKIIEADRENAETYMRITEELKTDHQFLYRMDWLHLAHSVEYITEEKFISEMEKYSGPGYDFVTRNRALMILRAKNIQSEKVIDNAMDAAQSFNRSLRSSGCQYLKDLDEDTRKELLQKVMLSSNSLKIKRLERCLK</sequence>
<dbReference type="EMBL" id="WACR01000004">
    <property type="protein sequence ID" value="KAB1064850.1"/>
    <property type="molecule type" value="Genomic_DNA"/>
</dbReference>
<protein>
    <recommendedName>
        <fullName evidence="5">Aminopeptidase N</fullName>
        <ecNumber evidence="4">3.4.11.2</ecNumber>
    </recommendedName>
</protein>
<dbReference type="SUPFAM" id="SSF63737">
    <property type="entry name" value="Leukotriene A4 hydrolase N-terminal domain"/>
    <property type="match status" value="1"/>
</dbReference>
<evidence type="ECO:0000256" key="10">
    <source>
        <dbReference type="ARBA" id="ARBA00022833"/>
    </source>
</evidence>
<evidence type="ECO:0000313" key="15">
    <source>
        <dbReference type="EMBL" id="KAB1064850.1"/>
    </source>
</evidence>
<keyword evidence="12" id="KW-0732">Signal</keyword>
<dbReference type="CDD" id="cd09603">
    <property type="entry name" value="M1_APN_like"/>
    <property type="match status" value="1"/>
</dbReference>
<feature type="domain" description="Peptidase M1 membrane alanine aminopeptidase" evidence="13">
    <location>
        <begin position="247"/>
        <end position="450"/>
    </location>
</feature>
<keyword evidence="8" id="KW-0479">Metal-binding</keyword>
<dbReference type="OrthoDB" id="100605at2"/>
<dbReference type="Pfam" id="PF01433">
    <property type="entry name" value="Peptidase_M1"/>
    <property type="match status" value="1"/>
</dbReference>
<evidence type="ECO:0000256" key="12">
    <source>
        <dbReference type="SAM" id="SignalP"/>
    </source>
</evidence>
<comment type="similarity">
    <text evidence="3">Belongs to the peptidase M1 family.</text>
</comment>
<dbReference type="GO" id="GO:0043171">
    <property type="term" value="P:peptide catabolic process"/>
    <property type="evidence" value="ECO:0007669"/>
    <property type="project" value="TreeGrafter"/>
</dbReference>
<dbReference type="InterPro" id="IPR050344">
    <property type="entry name" value="Peptidase_M1_aminopeptidases"/>
</dbReference>
<feature type="chain" id="PRO_5027090840" description="Aminopeptidase N" evidence="12">
    <location>
        <begin position="20"/>
        <end position="785"/>
    </location>
</feature>
<evidence type="ECO:0000256" key="9">
    <source>
        <dbReference type="ARBA" id="ARBA00022801"/>
    </source>
</evidence>
<evidence type="ECO:0000256" key="3">
    <source>
        <dbReference type="ARBA" id="ARBA00010136"/>
    </source>
</evidence>
<dbReference type="Gene3D" id="1.10.390.10">
    <property type="entry name" value="Neutral Protease Domain 2"/>
    <property type="match status" value="1"/>
</dbReference>
<organism evidence="15 16">
    <name type="scientific">Salibacter halophilus</name>
    <dbReference type="NCBI Taxonomy" id="1803916"/>
    <lineage>
        <taxon>Bacteria</taxon>
        <taxon>Pseudomonadati</taxon>
        <taxon>Bacteroidota</taxon>
        <taxon>Flavobacteriia</taxon>
        <taxon>Flavobacteriales</taxon>
        <taxon>Salibacteraceae</taxon>
        <taxon>Salibacter</taxon>
    </lineage>
</organism>
<gene>
    <name evidence="15" type="ORF">F3059_05705</name>
</gene>
<dbReference type="GO" id="GO:0016020">
    <property type="term" value="C:membrane"/>
    <property type="evidence" value="ECO:0007669"/>
    <property type="project" value="TreeGrafter"/>
</dbReference>
<comment type="cofactor">
    <cofactor evidence="2">
        <name>Zn(2+)</name>
        <dbReference type="ChEBI" id="CHEBI:29105"/>
    </cofactor>
</comment>
<keyword evidence="16" id="KW-1185">Reference proteome</keyword>
<dbReference type="GO" id="GO:0005615">
    <property type="term" value="C:extracellular space"/>
    <property type="evidence" value="ECO:0007669"/>
    <property type="project" value="TreeGrafter"/>
</dbReference>
<evidence type="ECO:0000256" key="7">
    <source>
        <dbReference type="ARBA" id="ARBA00022670"/>
    </source>
</evidence>
<dbReference type="InterPro" id="IPR001930">
    <property type="entry name" value="Peptidase_M1"/>
</dbReference>
<dbReference type="InterPro" id="IPR045357">
    <property type="entry name" value="Aminopeptidase_N-like_N"/>
</dbReference>
<feature type="domain" description="Aminopeptidase N-like N-terminal" evidence="14">
    <location>
        <begin position="42"/>
        <end position="212"/>
    </location>
</feature>
<dbReference type="GO" id="GO:0070006">
    <property type="term" value="F:metalloaminopeptidase activity"/>
    <property type="evidence" value="ECO:0007669"/>
    <property type="project" value="TreeGrafter"/>
</dbReference>
<dbReference type="GO" id="GO:0016285">
    <property type="term" value="F:alanyl aminopeptidase activity"/>
    <property type="evidence" value="ECO:0007669"/>
    <property type="project" value="UniProtKB-EC"/>
</dbReference>
<evidence type="ECO:0000256" key="11">
    <source>
        <dbReference type="ARBA" id="ARBA00023049"/>
    </source>
</evidence>
<comment type="catalytic activity">
    <reaction evidence="1">
        <text>Release of an N-terminal amino acid, Xaa-|-Yaa- from a peptide, amide or arylamide. Xaa is preferably Ala, but may be most amino acids including Pro (slow action). When a terminal hydrophobic residue is followed by a prolyl residue, the two may be released as an intact Xaa-Pro dipeptide.</text>
        <dbReference type="EC" id="3.4.11.2"/>
    </reaction>
</comment>
<keyword evidence="6" id="KW-0031">Aminopeptidase</keyword>
<evidence type="ECO:0000256" key="8">
    <source>
        <dbReference type="ARBA" id="ARBA00022723"/>
    </source>
</evidence>
<keyword evidence="7" id="KW-0645">Protease</keyword>
<comment type="caution">
    <text evidence="15">The sequence shown here is derived from an EMBL/GenBank/DDBJ whole genome shotgun (WGS) entry which is preliminary data.</text>
</comment>
<dbReference type="InterPro" id="IPR042097">
    <property type="entry name" value="Aminopeptidase_N-like_N_sf"/>
</dbReference>
<evidence type="ECO:0000256" key="2">
    <source>
        <dbReference type="ARBA" id="ARBA00001947"/>
    </source>
</evidence>
<reference evidence="15 16" key="1">
    <citation type="submission" date="2019-09" db="EMBL/GenBank/DDBJ databases">
        <title>Genomes of Cryomorphaceae.</title>
        <authorList>
            <person name="Bowman J.P."/>
        </authorList>
    </citation>
    <scope>NUCLEOTIDE SEQUENCE [LARGE SCALE GENOMIC DNA]</scope>
    <source>
        <strain evidence="15 16">KCTC 52047</strain>
    </source>
</reference>
<evidence type="ECO:0000256" key="5">
    <source>
        <dbReference type="ARBA" id="ARBA00015611"/>
    </source>
</evidence>
<dbReference type="PANTHER" id="PTHR11533">
    <property type="entry name" value="PROTEASE M1 ZINC METALLOPROTEASE"/>
    <property type="match status" value="1"/>
</dbReference>
<dbReference type="GO" id="GO:0008270">
    <property type="term" value="F:zinc ion binding"/>
    <property type="evidence" value="ECO:0007669"/>
    <property type="project" value="InterPro"/>
</dbReference>
<dbReference type="Pfam" id="PF17900">
    <property type="entry name" value="Peptidase_M1_N"/>
    <property type="match status" value="1"/>
</dbReference>
<dbReference type="Gene3D" id="2.60.40.1730">
    <property type="entry name" value="tricorn interacting facor f3 domain"/>
    <property type="match status" value="1"/>
</dbReference>
<dbReference type="SUPFAM" id="SSF55486">
    <property type="entry name" value="Metalloproteases ('zincins'), catalytic domain"/>
    <property type="match status" value="1"/>
</dbReference>
<proteinExistence type="inferred from homology"/>
<name>A0A6N6M875_9FLAO</name>
<dbReference type="PRINTS" id="PR00756">
    <property type="entry name" value="ALADIPTASE"/>
</dbReference>
<keyword evidence="11" id="KW-0482">Metalloprotease</keyword>
<evidence type="ECO:0000259" key="14">
    <source>
        <dbReference type="Pfam" id="PF17900"/>
    </source>
</evidence>
<dbReference type="GO" id="GO:0006508">
    <property type="term" value="P:proteolysis"/>
    <property type="evidence" value="ECO:0007669"/>
    <property type="project" value="UniProtKB-KW"/>
</dbReference>